<dbReference type="AlphaFoldDB" id="A0A9N8DC13"/>
<organism evidence="2 3">
    <name type="scientific">Seminavis robusta</name>
    <dbReference type="NCBI Taxonomy" id="568900"/>
    <lineage>
        <taxon>Eukaryota</taxon>
        <taxon>Sar</taxon>
        <taxon>Stramenopiles</taxon>
        <taxon>Ochrophyta</taxon>
        <taxon>Bacillariophyta</taxon>
        <taxon>Bacillariophyceae</taxon>
        <taxon>Bacillariophycidae</taxon>
        <taxon>Naviculales</taxon>
        <taxon>Naviculaceae</taxon>
        <taxon>Seminavis</taxon>
    </lineage>
</organism>
<proteinExistence type="predicted"/>
<name>A0A9N8DC13_9STRA</name>
<comment type="caution">
    <text evidence="2">The sequence shown here is derived from an EMBL/GenBank/DDBJ whole genome shotgun (WGS) entry which is preliminary data.</text>
</comment>
<accession>A0A9N8DC13</accession>
<dbReference type="EMBL" id="CAICTM010000029">
    <property type="protein sequence ID" value="CAB9497971.1"/>
    <property type="molecule type" value="Genomic_DNA"/>
</dbReference>
<feature type="region of interest" description="Disordered" evidence="1">
    <location>
        <begin position="320"/>
        <end position="343"/>
    </location>
</feature>
<evidence type="ECO:0000313" key="2">
    <source>
        <dbReference type="EMBL" id="CAB9497971.1"/>
    </source>
</evidence>
<protein>
    <submittedName>
        <fullName evidence="2">Uncharacterized protein</fullName>
    </submittedName>
</protein>
<dbReference type="Proteomes" id="UP001153069">
    <property type="component" value="Unassembled WGS sequence"/>
</dbReference>
<feature type="compositionally biased region" description="Basic and acidic residues" evidence="1">
    <location>
        <begin position="320"/>
        <end position="335"/>
    </location>
</feature>
<keyword evidence="3" id="KW-1185">Reference proteome</keyword>
<feature type="compositionally biased region" description="Acidic residues" evidence="1">
    <location>
        <begin position="124"/>
        <end position="134"/>
    </location>
</feature>
<sequence length="762" mass="84734">MGACQSSLCQFNEDEVQESILRAASRKNESLEFDGSNRKHLIFDLLSPSYTEATTPASTLISPSTNGPLSLSVISSCTSQTLVGSARSFGNDESSNRQPSKFTFDTPHLNKTNDRSIQSKTNLEEDDDEDPVSDEEQKALASPRSHFFGNPPLLAPPPGQADLLWHSAKARNSVNDHMVRDFNRIRRKASIAERQEKQRKKDAKIEDRLEDIKSYRNLWTQFKEMEQLRSEHVDEQGTDKSPHGTNVALNQGNQVATSCEKTARSPDEPMTNNQSAAGRFSNKSKKNRTPRTNGNDTGEKTKFCLLSDVGMEAQKVLQQERHAARKLARDQEKKKSTASLKETKPSISYFQPVVENNLYNCNGNTSTPQLSPPKLQILTQETKPGRDYGPKVRKDVDALLTDMTDMEVTVRVESGEKRKDDASFVSHDDFDCEFSVAGSHRSLLSQQRDDISMLSSCSSLGGRELPSRWRAKATSREDVNLGSQSGLEVSSRRKHQKSQSHGVAQLVEETNEKPVTAVDNENEPSRVSVKTRIAKLEKATIQPNAEPEEPKKNQFTAKPCVVDDASIDDSVSIEASSPSFKTHSSQLVDHCNHYSAFDSNDLEPTNLEEMFEISSSDASAGKARESIAEKIVLRNASHCQRQQKAMRKLGSTSQVALMSTDEFLRMSTKMSSHAWINVQKVPQKDDSYLVEESSPDETSIVDLENSSTPNMSAIENELGEVLSKFRLDEKIVDSHQMFLRDGGFDSSETSCDDDAVGNLYCA</sequence>
<reference evidence="2" key="1">
    <citation type="submission" date="2020-06" db="EMBL/GenBank/DDBJ databases">
        <authorList>
            <consortium name="Plant Systems Biology data submission"/>
        </authorList>
    </citation>
    <scope>NUCLEOTIDE SEQUENCE</scope>
    <source>
        <strain evidence="2">D6</strain>
    </source>
</reference>
<feature type="compositionally biased region" description="Polar residues" evidence="1">
    <location>
        <begin position="91"/>
        <end position="103"/>
    </location>
</feature>
<evidence type="ECO:0000256" key="1">
    <source>
        <dbReference type="SAM" id="MobiDB-lite"/>
    </source>
</evidence>
<feature type="region of interest" description="Disordered" evidence="1">
    <location>
        <begin position="471"/>
        <end position="513"/>
    </location>
</feature>
<feature type="region of interest" description="Disordered" evidence="1">
    <location>
        <begin position="256"/>
        <end position="300"/>
    </location>
</feature>
<gene>
    <name evidence="2" type="ORF">SEMRO_29_G019140.1</name>
</gene>
<evidence type="ECO:0000313" key="3">
    <source>
        <dbReference type="Proteomes" id="UP001153069"/>
    </source>
</evidence>
<feature type="region of interest" description="Disordered" evidence="1">
    <location>
        <begin position="85"/>
        <end position="161"/>
    </location>
</feature>